<keyword evidence="2" id="KW-1185">Reference proteome</keyword>
<organism evidence="1 2">
    <name type="scientific">Protea cynaroides</name>
    <dbReference type="NCBI Taxonomy" id="273540"/>
    <lineage>
        <taxon>Eukaryota</taxon>
        <taxon>Viridiplantae</taxon>
        <taxon>Streptophyta</taxon>
        <taxon>Embryophyta</taxon>
        <taxon>Tracheophyta</taxon>
        <taxon>Spermatophyta</taxon>
        <taxon>Magnoliopsida</taxon>
        <taxon>Proteales</taxon>
        <taxon>Proteaceae</taxon>
        <taxon>Protea</taxon>
    </lineage>
</organism>
<proteinExistence type="predicted"/>
<evidence type="ECO:0000313" key="1">
    <source>
        <dbReference type="EMBL" id="KAJ4967603.1"/>
    </source>
</evidence>
<evidence type="ECO:0000313" key="2">
    <source>
        <dbReference type="Proteomes" id="UP001141806"/>
    </source>
</evidence>
<dbReference type="AlphaFoldDB" id="A0A9Q0QQ06"/>
<comment type="caution">
    <text evidence="1">The sequence shown here is derived from an EMBL/GenBank/DDBJ whole genome shotgun (WGS) entry which is preliminary data.</text>
</comment>
<dbReference type="EMBL" id="JAMYWD010000007">
    <property type="protein sequence ID" value="KAJ4967603.1"/>
    <property type="molecule type" value="Genomic_DNA"/>
</dbReference>
<dbReference type="Proteomes" id="UP001141806">
    <property type="component" value="Unassembled WGS sequence"/>
</dbReference>
<gene>
    <name evidence="1" type="ORF">NE237_019452</name>
</gene>
<protein>
    <submittedName>
        <fullName evidence="1">Uncharacterized protein</fullName>
    </submittedName>
</protein>
<reference evidence="1" key="1">
    <citation type="journal article" date="2023" name="Plant J.">
        <title>The genome of the king protea, Protea cynaroides.</title>
        <authorList>
            <person name="Chang J."/>
            <person name="Duong T.A."/>
            <person name="Schoeman C."/>
            <person name="Ma X."/>
            <person name="Roodt D."/>
            <person name="Barker N."/>
            <person name="Li Z."/>
            <person name="Van de Peer Y."/>
            <person name="Mizrachi E."/>
        </authorList>
    </citation>
    <scope>NUCLEOTIDE SEQUENCE</scope>
    <source>
        <tissue evidence="1">Young leaves</tissue>
    </source>
</reference>
<sequence>MKKKKQSKSQTEEQRERLLGFNILSPAVRDSSVSILTLLIWKTLFSLCSYSTVGSRIDCNSHMSNPVHFQRNFQESCNVNECCCTLILQPASLSPSLSLSLSLWFSQVT</sequence>
<accession>A0A9Q0QQ06</accession>
<name>A0A9Q0QQ06_9MAGN</name>